<dbReference type="GO" id="GO:0000976">
    <property type="term" value="F:transcription cis-regulatory region binding"/>
    <property type="evidence" value="ECO:0007669"/>
    <property type="project" value="TreeGrafter"/>
</dbReference>
<evidence type="ECO:0000256" key="2">
    <source>
        <dbReference type="ARBA" id="ARBA00023125"/>
    </source>
</evidence>
<protein>
    <submittedName>
        <fullName evidence="5">LacI family DNA-binding transcriptional regulator</fullName>
    </submittedName>
</protein>
<comment type="caution">
    <text evidence="5">The sequence shown here is derived from an EMBL/GenBank/DDBJ whole genome shotgun (WGS) entry which is preliminary data.</text>
</comment>
<keyword evidence="3" id="KW-0804">Transcription</keyword>
<dbReference type="PRINTS" id="PR00036">
    <property type="entry name" value="HTHLACI"/>
</dbReference>
<dbReference type="PANTHER" id="PTHR30146:SF109">
    <property type="entry name" value="HTH-TYPE TRANSCRIPTIONAL REGULATOR GALS"/>
    <property type="match status" value="1"/>
</dbReference>
<dbReference type="PROSITE" id="PS50932">
    <property type="entry name" value="HTH_LACI_2"/>
    <property type="match status" value="1"/>
</dbReference>
<sequence>MSTTRATVYDVARLSGVSIKTVSRVVNGSLQVSETTRAKVLDAVAELGYVRNPIAHSLRTGSSDTIGVVVDSISDHFFSALVSVVEERALAKGFSVLIGSTGRDPGRERGQVQRMLQQNVAGLLLAPNTSDHSYLLGTAGDLPMVLIDRGWELPGFDTVGVQDHSGGYAATQHLLRHGHRRIAFLGEDIRLETITHRRSGYHDALADAGVPLDESLIRTDCSEAPIAALATLELLTQPNPPTAIFSSNPRASLGSVSALHRAGRTDVAFVSFGDFDLADALSPAISIIDQDPTPIAVAAADRLLDRMAGESGPAQQIVLPITLIERGSGEIAP</sequence>
<keyword evidence="1" id="KW-0805">Transcription regulation</keyword>
<evidence type="ECO:0000259" key="4">
    <source>
        <dbReference type="PROSITE" id="PS50932"/>
    </source>
</evidence>
<accession>A0A7K1FN71</accession>
<dbReference type="SUPFAM" id="SSF47413">
    <property type="entry name" value="lambda repressor-like DNA-binding domains"/>
    <property type="match status" value="1"/>
</dbReference>
<evidence type="ECO:0000256" key="3">
    <source>
        <dbReference type="ARBA" id="ARBA00023163"/>
    </source>
</evidence>
<dbReference type="InterPro" id="IPR000843">
    <property type="entry name" value="HTH_LacI"/>
</dbReference>
<keyword evidence="6" id="KW-1185">Reference proteome</keyword>
<keyword evidence="2 5" id="KW-0238">DNA-binding</keyword>
<feature type="domain" description="HTH lacI-type" evidence="4">
    <location>
        <begin position="6"/>
        <end position="60"/>
    </location>
</feature>
<evidence type="ECO:0000313" key="5">
    <source>
        <dbReference type="EMBL" id="MTD15617.1"/>
    </source>
</evidence>
<dbReference type="Gene3D" id="3.40.50.2300">
    <property type="match status" value="2"/>
</dbReference>
<dbReference type="PROSITE" id="PS00356">
    <property type="entry name" value="HTH_LACI_1"/>
    <property type="match status" value="1"/>
</dbReference>
<dbReference type="InterPro" id="IPR010982">
    <property type="entry name" value="Lambda_DNA-bd_dom_sf"/>
</dbReference>
<dbReference type="CDD" id="cd01392">
    <property type="entry name" value="HTH_LacI"/>
    <property type="match status" value="1"/>
</dbReference>
<dbReference type="EMBL" id="WLYK01000006">
    <property type="protein sequence ID" value="MTD15617.1"/>
    <property type="molecule type" value="Genomic_DNA"/>
</dbReference>
<dbReference type="SMART" id="SM00354">
    <property type="entry name" value="HTH_LACI"/>
    <property type="match status" value="1"/>
</dbReference>
<evidence type="ECO:0000313" key="6">
    <source>
        <dbReference type="Proteomes" id="UP000460221"/>
    </source>
</evidence>
<name>A0A7K1FN71_9ACTN</name>
<evidence type="ECO:0000256" key="1">
    <source>
        <dbReference type="ARBA" id="ARBA00023015"/>
    </source>
</evidence>
<dbReference type="InterPro" id="IPR028082">
    <property type="entry name" value="Peripla_BP_I"/>
</dbReference>
<dbReference type="GO" id="GO:0003700">
    <property type="term" value="F:DNA-binding transcription factor activity"/>
    <property type="evidence" value="ECO:0007669"/>
    <property type="project" value="TreeGrafter"/>
</dbReference>
<gene>
    <name evidence="5" type="ORF">GIS00_16915</name>
</gene>
<dbReference type="RefSeq" id="WP_154769583.1">
    <property type="nucleotide sequence ID" value="NZ_WLYK01000006.1"/>
</dbReference>
<dbReference type="Proteomes" id="UP000460221">
    <property type="component" value="Unassembled WGS sequence"/>
</dbReference>
<dbReference type="Pfam" id="PF00532">
    <property type="entry name" value="Peripla_BP_1"/>
    <property type="match status" value="1"/>
</dbReference>
<organism evidence="5 6">
    <name type="scientific">Nakamurella alba</name>
    <dbReference type="NCBI Taxonomy" id="2665158"/>
    <lineage>
        <taxon>Bacteria</taxon>
        <taxon>Bacillati</taxon>
        <taxon>Actinomycetota</taxon>
        <taxon>Actinomycetes</taxon>
        <taxon>Nakamurellales</taxon>
        <taxon>Nakamurellaceae</taxon>
        <taxon>Nakamurella</taxon>
    </lineage>
</organism>
<dbReference type="CDD" id="cd06267">
    <property type="entry name" value="PBP1_LacI_sugar_binding-like"/>
    <property type="match status" value="1"/>
</dbReference>
<dbReference type="SUPFAM" id="SSF53822">
    <property type="entry name" value="Periplasmic binding protein-like I"/>
    <property type="match status" value="1"/>
</dbReference>
<reference evidence="5 6" key="1">
    <citation type="submission" date="2019-11" db="EMBL/GenBank/DDBJ databases">
        <authorList>
            <person name="Jiang L.-Q."/>
        </authorList>
    </citation>
    <scope>NUCLEOTIDE SEQUENCE [LARGE SCALE GENOMIC DNA]</scope>
    <source>
        <strain evidence="5 6">YIM 132087</strain>
    </source>
</reference>
<dbReference type="PANTHER" id="PTHR30146">
    <property type="entry name" value="LACI-RELATED TRANSCRIPTIONAL REPRESSOR"/>
    <property type="match status" value="1"/>
</dbReference>
<dbReference type="Pfam" id="PF00356">
    <property type="entry name" value="LacI"/>
    <property type="match status" value="1"/>
</dbReference>
<dbReference type="Gene3D" id="1.10.260.40">
    <property type="entry name" value="lambda repressor-like DNA-binding domains"/>
    <property type="match status" value="1"/>
</dbReference>
<proteinExistence type="predicted"/>
<dbReference type="InterPro" id="IPR001761">
    <property type="entry name" value="Peripla_BP/Lac1_sug-bd_dom"/>
</dbReference>
<dbReference type="AlphaFoldDB" id="A0A7K1FN71"/>